<evidence type="ECO:0000256" key="3">
    <source>
        <dbReference type="ARBA" id="ARBA00023180"/>
    </source>
</evidence>
<dbReference type="KEGG" id="ncc:104961430"/>
<keyword evidence="3" id="KW-0325">Glycoprotein</keyword>
<dbReference type="RefSeq" id="XP_010788032.1">
    <property type="nucleotide sequence ID" value="XM_010789730.1"/>
</dbReference>
<organism evidence="5 6">
    <name type="scientific">Notothenia coriiceps</name>
    <name type="common">black rockcod</name>
    <dbReference type="NCBI Taxonomy" id="8208"/>
    <lineage>
        <taxon>Eukaryota</taxon>
        <taxon>Metazoa</taxon>
        <taxon>Chordata</taxon>
        <taxon>Craniata</taxon>
        <taxon>Vertebrata</taxon>
        <taxon>Euteleostomi</taxon>
        <taxon>Actinopterygii</taxon>
        <taxon>Neopterygii</taxon>
        <taxon>Teleostei</taxon>
        <taxon>Neoteleostei</taxon>
        <taxon>Acanthomorphata</taxon>
        <taxon>Eupercaria</taxon>
        <taxon>Perciformes</taxon>
        <taxon>Notothenioidei</taxon>
        <taxon>Nototheniidae</taxon>
        <taxon>Notothenia</taxon>
    </lineage>
</organism>
<gene>
    <name evidence="6" type="primary">LOC104961430</name>
</gene>
<reference evidence="6" key="1">
    <citation type="submission" date="2025-08" db="UniProtKB">
        <authorList>
            <consortium name="RefSeq"/>
        </authorList>
    </citation>
    <scope>IDENTIFICATION</scope>
    <source>
        <tissue evidence="6">Muscle</tissue>
    </source>
</reference>
<evidence type="ECO:0000313" key="5">
    <source>
        <dbReference type="Proteomes" id="UP000504611"/>
    </source>
</evidence>
<dbReference type="GO" id="GO:0009653">
    <property type="term" value="P:anatomical structure morphogenesis"/>
    <property type="evidence" value="ECO:0007669"/>
    <property type="project" value="TreeGrafter"/>
</dbReference>
<dbReference type="Pfam" id="PF16184">
    <property type="entry name" value="Cadherin_3"/>
    <property type="match status" value="1"/>
</dbReference>
<protein>
    <submittedName>
        <fullName evidence="6">FRAS1-related extracellular matrix protein 1-like</fullName>
    </submittedName>
</protein>
<feature type="non-terminal residue" evidence="6">
    <location>
        <position position="1"/>
    </location>
</feature>
<evidence type="ECO:0000256" key="1">
    <source>
        <dbReference type="ARBA" id="ARBA00022729"/>
    </source>
</evidence>
<dbReference type="PROSITE" id="PS51854">
    <property type="entry name" value="CSPG"/>
    <property type="match status" value="1"/>
</dbReference>
<keyword evidence="1" id="KW-0732">Signal</keyword>
<keyword evidence="5" id="KW-1185">Reference proteome</keyword>
<keyword evidence="2" id="KW-0677">Repeat</keyword>
<dbReference type="Proteomes" id="UP000504611">
    <property type="component" value="Unplaced"/>
</dbReference>
<sequence length="117" mass="12618">YKHDSSETLEDNIEFTSTDGTNSVSFLLQVKVMPINDEVPVLVAGLKPVLSCAEGQEVVITAEYIYAADADSDNSGLAFLIARQPYHGVVLRSSVVVDRFLQADITAGVISYRHTGG</sequence>
<proteinExistence type="predicted"/>
<dbReference type="PANTHER" id="PTHR45739:SF7">
    <property type="entry name" value="FRAS1-RELATED EXTRACELLULAR MATRIX PROTEIN 1"/>
    <property type="match status" value="1"/>
</dbReference>
<dbReference type="GeneID" id="104961430"/>
<accession>A0A6I9PIK1</accession>
<evidence type="ECO:0000256" key="4">
    <source>
        <dbReference type="PROSITE-ProRule" id="PRU01201"/>
    </source>
</evidence>
<evidence type="ECO:0000313" key="6">
    <source>
        <dbReference type="RefSeq" id="XP_010788032.1"/>
    </source>
</evidence>
<dbReference type="OrthoDB" id="430044at2759"/>
<dbReference type="PANTHER" id="PTHR45739">
    <property type="entry name" value="MATRIX PROTEIN, PUTATIVE-RELATED"/>
    <property type="match status" value="1"/>
</dbReference>
<dbReference type="AlphaFoldDB" id="A0A6I9PIK1"/>
<dbReference type="InterPro" id="IPR051561">
    <property type="entry name" value="FRAS1_ECM"/>
</dbReference>
<evidence type="ECO:0000256" key="2">
    <source>
        <dbReference type="ARBA" id="ARBA00022737"/>
    </source>
</evidence>
<name>A0A6I9PIK1_9TELE</name>
<feature type="repeat" description="CSPG" evidence="4">
    <location>
        <begin position="39"/>
        <end position="117"/>
    </location>
</feature>
<dbReference type="InterPro" id="IPR039005">
    <property type="entry name" value="CSPG_rpt"/>
</dbReference>